<dbReference type="InterPro" id="IPR012338">
    <property type="entry name" value="Beta-lactam/transpept-like"/>
</dbReference>
<evidence type="ECO:0000313" key="3">
    <source>
        <dbReference type="EMBL" id="QNE36248.1"/>
    </source>
</evidence>
<name>A0A7G6YCN3_9MICO</name>
<reference evidence="4" key="1">
    <citation type="submission" date="2019-09" db="EMBL/GenBank/DDBJ databases">
        <title>Antimicrobial potential of Antarctic Bacteria.</title>
        <authorList>
            <person name="Benaud N."/>
            <person name="Edwards R.J."/>
            <person name="Ferrari B.C."/>
        </authorList>
    </citation>
    <scope>NUCLEOTIDE SEQUENCE [LARGE SCALE GENOMIC DNA]</scope>
    <source>
        <strain evidence="4">INR9</strain>
    </source>
</reference>
<dbReference type="PANTHER" id="PTHR46825:SF7">
    <property type="entry name" value="D-ALANYL-D-ALANINE CARBOXYPEPTIDASE"/>
    <property type="match status" value="1"/>
</dbReference>
<sequence length="424" mass="42880">MGRATGLRRMVFAASAAAVALTLAACGGTAANPDFPPQVQGALPPATVTQLKTAVTDAIALSGGSAALVGVWAPWAGSWTAAIGTTERGGSVPVSPAMTFRAGQLTTAMTCTVLLELVDERVVELDDPVSKWVPGLVGVGGVTLRELCQNTSGFGDYASALHSEFLANPQRYWPPLELVSDGVAMARTGNPGEKYGASQTNALLLGMALQNAAGRNWEQLYQSYVFGRLGMSASVLPDNSVLTVPGPHPAGYAAPLDANGAPVCDKPQDITALSPSMGWTAAGVVSNVADLKVFAQALASGSLLSSSSADAQAKTVAAGSSWLAYGLGVQVAGPLRGGSSAVPGYLSAMYADPSSGLTIVVALNDSTPGADFARAVSERLASIVSKVPAVQKGAKVVTPLPWSEDQAAAAMKAMAPCPTKPAAG</sequence>
<evidence type="ECO:0000313" key="4">
    <source>
        <dbReference type="Proteomes" id="UP000515511"/>
    </source>
</evidence>
<dbReference type="Proteomes" id="UP000515511">
    <property type="component" value="Chromosome"/>
</dbReference>
<dbReference type="RefSeq" id="WP_185275684.1">
    <property type="nucleotide sequence ID" value="NZ_CP043641.1"/>
</dbReference>
<dbReference type="EMBL" id="CP043641">
    <property type="protein sequence ID" value="QNE36248.1"/>
    <property type="molecule type" value="Genomic_DNA"/>
</dbReference>
<evidence type="ECO:0000259" key="2">
    <source>
        <dbReference type="Pfam" id="PF00144"/>
    </source>
</evidence>
<protein>
    <submittedName>
        <fullName evidence="3">Beta-lactamase family protein</fullName>
    </submittedName>
</protein>
<dbReference type="InterPro" id="IPR001466">
    <property type="entry name" value="Beta-lactam-related"/>
</dbReference>
<dbReference type="InterPro" id="IPR050491">
    <property type="entry name" value="AmpC-like"/>
</dbReference>
<dbReference type="Gene3D" id="3.40.710.10">
    <property type="entry name" value="DD-peptidase/beta-lactamase superfamily"/>
    <property type="match status" value="1"/>
</dbReference>
<feature type="chain" id="PRO_5028931746" evidence="1">
    <location>
        <begin position="31"/>
        <end position="424"/>
    </location>
</feature>
<organism evidence="3 4">
    <name type="scientific">Leifsonia shinshuensis</name>
    <dbReference type="NCBI Taxonomy" id="150026"/>
    <lineage>
        <taxon>Bacteria</taxon>
        <taxon>Bacillati</taxon>
        <taxon>Actinomycetota</taxon>
        <taxon>Actinomycetes</taxon>
        <taxon>Micrococcales</taxon>
        <taxon>Microbacteriaceae</taxon>
        <taxon>Leifsonia</taxon>
    </lineage>
</organism>
<feature type="domain" description="Beta-lactamase-related" evidence="2">
    <location>
        <begin position="79"/>
        <end position="374"/>
    </location>
</feature>
<gene>
    <name evidence="3" type="ORF">F1C12_14770</name>
</gene>
<accession>A0A7G6YCN3</accession>
<dbReference type="PROSITE" id="PS51257">
    <property type="entry name" value="PROKAR_LIPOPROTEIN"/>
    <property type="match status" value="1"/>
</dbReference>
<evidence type="ECO:0000256" key="1">
    <source>
        <dbReference type="SAM" id="SignalP"/>
    </source>
</evidence>
<feature type="signal peptide" evidence="1">
    <location>
        <begin position="1"/>
        <end position="30"/>
    </location>
</feature>
<proteinExistence type="predicted"/>
<dbReference type="Pfam" id="PF00144">
    <property type="entry name" value="Beta-lactamase"/>
    <property type="match status" value="1"/>
</dbReference>
<dbReference type="SUPFAM" id="SSF56601">
    <property type="entry name" value="beta-lactamase/transpeptidase-like"/>
    <property type="match status" value="1"/>
</dbReference>
<keyword evidence="1" id="KW-0732">Signal</keyword>
<dbReference type="PANTHER" id="PTHR46825">
    <property type="entry name" value="D-ALANYL-D-ALANINE-CARBOXYPEPTIDASE/ENDOPEPTIDASE AMPH"/>
    <property type="match status" value="1"/>
</dbReference>
<dbReference type="KEGG" id="lse:F1C12_14770"/>
<dbReference type="AlphaFoldDB" id="A0A7G6YCN3"/>